<evidence type="ECO:0000313" key="2">
    <source>
        <dbReference type="Proteomes" id="UP000290204"/>
    </source>
</evidence>
<protein>
    <submittedName>
        <fullName evidence="1">DUF3606 domain-containing protein</fullName>
    </submittedName>
</protein>
<dbReference type="Pfam" id="PF12244">
    <property type="entry name" value="DUF3606"/>
    <property type="match status" value="1"/>
</dbReference>
<keyword evidence="2" id="KW-1185">Reference proteome</keyword>
<sequence>MADNPIYRDGRDDTRINLNQAHEVRYWTGKWGITETVLRAAVAAVGVLVKDVEAWLRRNGHV</sequence>
<dbReference type="Proteomes" id="UP000290204">
    <property type="component" value="Unassembled WGS sequence"/>
</dbReference>
<gene>
    <name evidence="1" type="ORF">ESA94_11100</name>
</gene>
<dbReference type="InterPro" id="IPR022037">
    <property type="entry name" value="DUF3606"/>
</dbReference>
<accession>A0A4V1M7E7</accession>
<dbReference type="AlphaFoldDB" id="A0A4V1M7E7"/>
<name>A0A4V1M7E7_9BACT</name>
<organism evidence="1 2">
    <name type="scientific">Lacibacter luteus</name>
    <dbReference type="NCBI Taxonomy" id="2508719"/>
    <lineage>
        <taxon>Bacteria</taxon>
        <taxon>Pseudomonadati</taxon>
        <taxon>Bacteroidota</taxon>
        <taxon>Chitinophagia</taxon>
        <taxon>Chitinophagales</taxon>
        <taxon>Chitinophagaceae</taxon>
        <taxon>Lacibacter</taxon>
    </lineage>
</organism>
<dbReference type="EMBL" id="SDHW01000003">
    <property type="protein sequence ID" value="RXK59612.1"/>
    <property type="molecule type" value="Genomic_DNA"/>
</dbReference>
<proteinExistence type="predicted"/>
<dbReference type="OrthoDB" id="7030114at2"/>
<evidence type="ECO:0000313" key="1">
    <source>
        <dbReference type="EMBL" id="RXK59612.1"/>
    </source>
</evidence>
<reference evidence="1 2" key="1">
    <citation type="submission" date="2019-01" db="EMBL/GenBank/DDBJ databases">
        <title>Lacibacter sp. strain TTM-7.</title>
        <authorList>
            <person name="Chen W.-M."/>
        </authorList>
    </citation>
    <scope>NUCLEOTIDE SEQUENCE [LARGE SCALE GENOMIC DNA]</scope>
    <source>
        <strain evidence="1 2">TTM-7</strain>
    </source>
</reference>
<comment type="caution">
    <text evidence="1">The sequence shown here is derived from an EMBL/GenBank/DDBJ whole genome shotgun (WGS) entry which is preliminary data.</text>
</comment>
<dbReference type="RefSeq" id="WP_129130985.1">
    <property type="nucleotide sequence ID" value="NZ_SDHW01000003.1"/>
</dbReference>